<comment type="caution">
    <text evidence="2">The sequence shown here is derived from an EMBL/GenBank/DDBJ whole genome shotgun (WGS) entry which is preliminary data.</text>
</comment>
<proteinExistence type="predicted"/>
<feature type="transmembrane region" description="Helical" evidence="1">
    <location>
        <begin position="45"/>
        <end position="68"/>
    </location>
</feature>
<organism evidence="2 3">
    <name type="scientific">Clostridium oryzae</name>
    <dbReference type="NCBI Taxonomy" id="1450648"/>
    <lineage>
        <taxon>Bacteria</taxon>
        <taxon>Bacillati</taxon>
        <taxon>Bacillota</taxon>
        <taxon>Clostridia</taxon>
        <taxon>Eubacteriales</taxon>
        <taxon>Clostridiaceae</taxon>
        <taxon>Clostridium</taxon>
    </lineage>
</organism>
<evidence type="ECO:0000313" key="3">
    <source>
        <dbReference type="Proteomes" id="UP000190080"/>
    </source>
</evidence>
<dbReference type="Proteomes" id="UP000190080">
    <property type="component" value="Unassembled WGS sequence"/>
</dbReference>
<reference evidence="2 3" key="1">
    <citation type="submission" date="2017-03" db="EMBL/GenBank/DDBJ databases">
        <title>Genome sequence of Clostridium oryzae DSM 28571.</title>
        <authorList>
            <person name="Poehlein A."/>
            <person name="Daniel R."/>
        </authorList>
    </citation>
    <scope>NUCLEOTIDE SEQUENCE [LARGE SCALE GENOMIC DNA]</scope>
    <source>
        <strain evidence="2 3">DSM 28571</strain>
    </source>
</reference>
<feature type="transmembrane region" description="Helical" evidence="1">
    <location>
        <begin position="74"/>
        <end position="97"/>
    </location>
</feature>
<dbReference type="AlphaFoldDB" id="A0A1V4IZD7"/>
<gene>
    <name evidence="2" type="ORF">CLORY_01340</name>
</gene>
<evidence type="ECO:0000313" key="2">
    <source>
        <dbReference type="EMBL" id="OPJ65134.1"/>
    </source>
</evidence>
<protein>
    <submittedName>
        <fullName evidence="2">Uncharacterized protein</fullName>
    </submittedName>
</protein>
<name>A0A1V4IZD7_9CLOT</name>
<keyword evidence="1" id="KW-0472">Membrane</keyword>
<accession>A0A1V4IZD7</accession>
<keyword evidence="3" id="KW-1185">Reference proteome</keyword>
<evidence type="ECO:0000256" key="1">
    <source>
        <dbReference type="SAM" id="Phobius"/>
    </source>
</evidence>
<keyword evidence="1" id="KW-0812">Transmembrane</keyword>
<dbReference type="EMBL" id="MZGV01000001">
    <property type="protein sequence ID" value="OPJ65134.1"/>
    <property type="molecule type" value="Genomic_DNA"/>
</dbReference>
<dbReference type="RefSeq" id="WP_169911485.1">
    <property type="nucleotide sequence ID" value="NZ_MZGV01000001.1"/>
</dbReference>
<sequence>MAIAVVRSTLKNPLKQVFNYPPAIQERVKSLPEYKDKLPTDKRKLSIKIIALVIFIAILTAITYFSGAQTFSHAFLYTFSLWMVPNLFDVLVLDILLSVV</sequence>
<keyword evidence="1" id="KW-1133">Transmembrane helix</keyword>